<evidence type="ECO:0000313" key="3">
    <source>
        <dbReference type="Proteomes" id="UP001375240"/>
    </source>
</evidence>
<comment type="caution">
    <text evidence="2">The sequence shown here is derived from an EMBL/GenBank/DDBJ whole genome shotgun (WGS) entry which is preliminary data.</text>
</comment>
<dbReference type="InterPro" id="IPR036404">
    <property type="entry name" value="Jacalin-like_lectin_dom_sf"/>
</dbReference>
<dbReference type="AlphaFoldDB" id="A0AAV9UJT9"/>
<accession>A0AAV9UJT9</accession>
<dbReference type="EMBL" id="JAVHNQ010000007">
    <property type="protein sequence ID" value="KAK6341160.1"/>
    <property type="molecule type" value="Genomic_DNA"/>
</dbReference>
<dbReference type="InterPro" id="IPR056021">
    <property type="entry name" value="DUF7600"/>
</dbReference>
<feature type="domain" description="DUF7600" evidence="1">
    <location>
        <begin position="589"/>
        <end position="713"/>
    </location>
</feature>
<keyword evidence="3" id="KW-1185">Reference proteome</keyword>
<proteinExistence type="predicted"/>
<reference evidence="2 3" key="1">
    <citation type="submission" date="2019-10" db="EMBL/GenBank/DDBJ databases">
        <authorList>
            <person name="Palmer J.M."/>
        </authorList>
    </citation>
    <scope>NUCLEOTIDE SEQUENCE [LARGE SCALE GENOMIC DNA]</scope>
    <source>
        <strain evidence="2 3">TWF696</strain>
    </source>
</reference>
<organism evidence="2 3">
    <name type="scientific">Orbilia brochopaga</name>
    <dbReference type="NCBI Taxonomy" id="3140254"/>
    <lineage>
        <taxon>Eukaryota</taxon>
        <taxon>Fungi</taxon>
        <taxon>Dikarya</taxon>
        <taxon>Ascomycota</taxon>
        <taxon>Pezizomycotina</taxon>
        <taxon>Orbiliomycetes</taxon>
        <taxon>Orbiliales</taxon>
        <taxon>Orbiliaceae</taxon>
        <taxon>Orbilia</taxon>
    </lineage>
</organism>
<evidence type="ECO:0000313" key="2">
    <source>
        <dbReference type="EMBL" id="KAK6341160.1"/>
    </source>
</evidence>
<gene>
    <name evidence="2" type="ORF">TWF696_008246</name>
</gene>
<dbReference type="Proteomes" id="UP001375240">
    <property type="component" value="Unassembled WGS sequence"/>
</dbReference>
<name>A0AAV9UJT9_9PEZI</name>
<protein>
    <recommendedName>
        <fullName evidence="1">DUF7600 domain-containing protein</fullName>
    </recommendedName>
</protein>
<sequence>MDPMEEEMVLGRTLCFLCGTPFCYEAKRDDGRWDTYNVYYKDDLSEEDIKWTRMISGLRFERSDTEKRGWRVLQEPFVHGTGWEPYLFMNWEIDARISQEVMDGGLLDLAPALKLDVHVRNTLRFYVSDNVYVFHRECMEVLRRQVQYHRSHFWEDGEPDHQPLDNFSIEESLAEILWNQRGLDELSGILWDHDYGGAFDCLNYDTLNAWENQEFGSNPTSSGALDRLMKHPPLVHLTSDIAYPPMPVACQLSSPPKGTDKFAKIPLEILQAILFDAGLEFRDILAVRQASKHVASRITLNYQHKCLSRFLSRVPWLWEARGTNASVGSLWRKVDAVSSSTDNRIVDWRMLRVMLTQYREHLRYKDERQLLKQSTPVGSDPLAPRITELRSIRNRSRIWNCNQSLAFILAQLQSRGGLCHGQDFKCRPVHRDKHIASVELIPGDHETTGQDRRLVEIPEQRVILEDDAVISFQSYPQILYKEYTSTGYVHSRLSFLPREPIESITIYFTGLPCTLPVKDEALLESFAENWNSEGIATFGTLPPWPCLVKPADEPLALPWVGDDDDEEEEDATPLQTAAAVARLGDDRISRYVSGMVLRPGDVKLGYVPQNSSSAPSADNIHHETFVFQDNEKLIGFIAGTTHKGIRSLRLLTNKRQSGTMGESLPIYSTRQWASQVMWRRAREYTVTLTDPENQTISGFHANFDAQRLVSLGIFTQL</sequence>
<dbReference type="Gene3D" id="2.100.10.30">
    <property type="entry name" value="Jacalin-like lectin domain"/>
    <property type="match status" value="1"/>
</dbReference>
<dbReference type="Pfam" id="PF24539">
    <property type="entry name" value="DUF7600"/>
    <property type="match status" value="1"/>
</dbReference>
<evidence type="ECO:0000259" key="1">
    <source>
        <dbReference type="Pfam" id="PF24539"/>
    </source>
</evidence>